<dbReference type="OrthoDB" id="10686103at2759"/>
<keyword evidence="2" id="KW-1185">Reference proteome</keyword>
<organism evidence="1 2">
    <name type="scientific">Setomelanomma holmii</name>
    <dbReference type="NCBI Taxonomy" id="210430"/>
    <lineage>
        <taxon>Eukaryota</taxon>
        <taxon>Fungi</taxon>
        <taxon>Dikarya</taxon>
        <taxon>Ascomycota</taxon>
        <taxon>Pezizomycotina</taxon>
        <taxon>Dothideomycetes</taxon>
        <taxon>Pleosporomycetidae</taxon>
        <taxon>Pleosporales</taxon>
        <taxon>Pleosporineae</taxon>
        <taxon>Phaeosphaeriaceae</taxon>
        <taxon>Setomelanomma</taxon>
    </lineage>
</organism>
<dbReference type="AlphaFoldDB" id="A0A9P4H0U3"/>
<accession>A0A9P4H0U3</accession>
<feature type="non-terminal residue" evidence="1">
    <location>
        <position position="1"/>
    </location>
</feature>
<gene>
    <name evidence="1" type="ORF">EK21DRAFT_77029</name>
</gene>
<evidence type="ECO:0000313" key="1">
    <source>
        <dbReference type="EMBL" id="KAF2025189.1"/>
    </source>
</evidence>
<reference evidence="1" key="1">
    <citation type="journal article" date="2020" name="Stud. Mycol.">
        <title>101 Dothideomycetes genomes: a test case for predicting lifestyles and emergence of pathogens.</title>
        <authorList>
            <person name="Haridas S."/>
            <person name="Albert R."/>
            <person name="Binder M."/>
            <person name="Bloem J."/>
            <person name="Labutti K."/>
            <person name="Salamov A."/>
            <person name="Andreopoulos B."/>
            <person name="Baker S."/>
            <person name="Barry K."/>
            <person name="Bills G."/>
            <person name="Bluhm B."/>
            <person name="Cannon C."/>
            <person name="Castanera R."/>
            <person name="Culley D."/>
            <person name="Daum C."/>
            <person name="Ezra D."/>
            <person name="Gonzalez J."/>
            <person name="Henrissat B."/>
            <person name="Kuo A."/>
            <person name="Liang C."/>
            <person name="Lipzen A."/>
            <person name="Lutzoni F."/>
            <person name="Magnuson J."/>
            <person name="Mondo S."/>
            <person name="Nolan M."/>
            <person name="Ohm R."/>
            <person name="Pangilinan J."/>
            <person name="Park H.-J."/>
            <person name="Ramirez L."/>
            <person name="Alfaro M."/>
            <person name="Sun H."/>
            <person name="Tritt A."/>
            <person name="Yoshinaga Y."/>
            <person name="Zwiers L.-H."/>
            <person name="Turgeon B."/>
            <person name="Goodwin S."/>
            <person name="Spatafora J."/>
            <person name="Crous P."/>
            <person name="Grigoriev I."/>
        </authorList>
    </citation>
    <scope>NUCLEOTIDE SEQUENCE</scope>
    <source>
        <strain evidence="1">CBS 110217</strain>
    </source>
</reference>
<protein>
    <submittedName>
        <fullName evidence="1">Uncharacterized protein</fullName>
    </submittedName>
</protein>
<name>A0A9P4H0U3_9PLEO</name>
<sequence length="63" mass="7095">ITAYDTPSRTRSRTLLSFMTPIPTDDRGNSAFIFGKTSIEKYGPAWSCLARSDKHNFRIPVMA</sequence>
<evidence type="ECO:0000313" key="2">
    <source>
        <dbReference type="Proteomes" id="UP000799777"/>
    </source>
</evidence>
<comment type="caution">
    <text evidence="1">The sequence shown here is derived from an EMBL/GenBank/DDBJ whole genome shotgun (WGS) entry which is preliminary data.</text>
</comment>
<dbReference type="EMBL" id="ML978272">
    <property type="protein sequence ID" value="KAF2025189.1"/>
    <property type="molecule type" value="Genomic_DNA"/>
</dbReference>
<proteinExistence type="predicted"/>
<dbReference type="Proteomes" id="UP000799777">
    <property type="component" value="Unassembled WGS sequence"/>
</dbReference>